<evidence type="ECO:0000256" key="5">
    <source>
        <dbReference type="ARBA" id="ARBA00034115"/>
    </source>
</evidence>
<feature type="domain" description="Orn/DAP/Arg decarboxylase 2 N-terminal" evidence="12">
    <location>
        <begin position="157"/>
        <end position="393"/>
    </location>
</feature>
<evidence type="ECO:0000256" key="8">
    <source>
        <dbReference type="ARBA" id="ARBA00049127"/>
    </source>
</evidence>
<dbReference type="InterPro" id="IPR022643">
    <property type="entry name" value="De-COase2_C"/>
</dbReference>
<evidence type="ECO:0000256" key="9">
    <source>
        <dbReference type="PIRSR" id="PIRSR600183-50"/>
    </source>
</evidence>
<evidence type="ECO:0000256" key="1">
    <source>
        <dbReference type="ARBA" id="ARBA00001933"/>
    </source>
</evidence>
<keyword evidence="14" id="KW-1185">Reference proteome</keyword>
<dbReference type="PANTHER" id="PTHR11482">
    <property type="entry name" value="ARGININE/DIAMINOPIMELATE/ORNITHINE DECARBOXYLASE"/>
    <property type="match status" value="1"/>
</dbReference>
<keyword evidence="3 9" id="KW-0663">Pyridoxal phosphate</keyword>
<evidence type="ECO:0000313" key="14">
    <source>
        <dbReference type="Proteomes" id="UP001055712"/>
    </source>
</evidence>
<protein>
    <recommendedName>
        <fullName evidence="6">ornithine decarboxylase</fullName>
        <ecNumber evidence="6">4.1.1.17</ecNumber>
    </recommendedName>
</protein>
<dbReference type="PROSITE" id="PS00878">
    <property type="entry name" value="ODR_DC_2_1"/>
    <property type="match status" value="1"/>
</dbReference>
<comment type="similarity">
    <text evidence="2 10">Belongs to the Orn/Lys/Arg decarboxylase class-II family.</text>
</comment>
<sequence length="555" mass="58406">MALDALVLAEREVVGECGPFSLAPARPTVSGNSNVDSADRLELPALADPCSTSGNDVAADVRGGEQLPRLVVVAAAESDNEADDCFSDEPTPKFRRLSCSEPPPAVRAALRPELLAVMEARGVTFLPPSAVPVEDYCRSTIAAEQPEDNFYVYNLAVVEKLYAAWGRMMPRVHPCYAVKCNPDEGLLATLAALGAGFDCASEAELAAVMALGVGPERLVYAHPCKPPKQIRWAASNGVDLTTFDTESELIKMAQHHPSSGLLLRIRADDPAARCQLGNKYGAELSTVPRLLEAAAALGLCVRGVSFHVGSGAKNPAAFTSAIESARTVFDMAAALGFQMDTLDLGGGFCGGAFDAAGQVDLGGVPDAINAALDRLFPEDGVLRIVAEPGRYFAEAFATYACYINGWRERQVAAPDAAAAEAAAAGNGTVAAEVQQQGGGTAALRHGGTAYDYFITDGLYGSMNCLMYDHAELAPAGLRSPLLPPVTAAEEAQLFPSTLFGPTCDGLDTVCRDVPMPRLRNGDWVLFPSFGAYTIAGAVNFNGFDITGARVHYVYC</sequence>
<dbReference type="GO" id="GO:0004586">
    <property type="term" value="F:ornithine decarboxylase activity"/>
    <property type="evidence" value="ECO:0007669"/>
    <property type="project" value="UniProtKB-EC"/>
</dbReference>
<dbReference type="CDD" id="cd00622">
    <property type="entry name" value="PLPDE_III_ODC"/>
    <property type="match status" value="1"/>
</dbReference>
<dbReference type="Proteomes" id="UP001055712">
    <property type="component" value="Unassembled WGS sequence"/>
</dbReference>
<comment type="catalytic activity">
    <reaction evidence="8">
        <text>L-ornithine + H(+) = putrescine + CO2</text>
        <dbReference type="Rhea" id="RHEA:22964"/>
        <dbReference type="ChEBI" id="CHEBI:15378"/>
        <dbReference type="ChEBI" id="CHEBI:16526"/>
        <dbReference type="ChEBI" id="CHEBI:46911"/>
        <dbReference type="ChEBI" id="CHEBI:326268"/>
        <dbReference type="EC" id="4.1.1.17"/>
    </reaction>
</comment>
<dbReference type="InterPro" id="IPR009006">
    <property type="entry name" value="Ala_racemase/Decarboxylase_C"/>
</dbReference>
<reference evidence="13" key="1">
    <citation type="journal article" date="2019" name="Plant J.">
        <title>Chlorella vulgaris genome assembly and annotation reveals the molecular basis for metabolic acclimation to high light conditions.</title>
        <authorList>
            <person name="Cecchin M."/>
            <person name="Marcolungo L."/>
            <person name="Rossato M."/>
            <person name="Girolomoni L."/>
            <person name="Cosentino E."/>
            <person name="Cuine S."/>
            <person name="Li-Beisson Y."/>
            <person name="Delledonne M."/>
            <person name="Ballottari M."/>
        </authorList>
    </citation>
    <scope>NUCLEOTIDE SEQUENCE</scope>
    <source>
        <strain evidence="13">211/11P</strain>
    </source>
</reference>
<evidence type="ECO:0000256" key="2">
    <source>
        <dbReference type="ARBA" id="ARBA00008872"/>
    </source>
</evidence>
<dbReference type="SUPFAM" id="SSF51419">
    <property type="entry name" value="PLP-binding barrel"/>
    <property type="match status" value="1"/>
</dbReference>
<dbReference type="InterPro" id="IPR002433">
    <property type="entry name" value="Orn_de-COase"/>
</dbReference>
<dbReference type="AlphaFoldDB" id="A0A9D4THR8"/>
<organism evidence="13 14">
    <name type="scientific">Chlorella vulgaris</name>
    <name type="common">Green alga</name>
    <dbReference type="NCBI Taxonomy" id="3077"/>
    <lineage>
        <taxon>Eukaryota</taxon>
        <taxon>Viridiplantae</taxon>
        <taxon>Chlorophyta</taxon>
        <taxon>core chlorophytes</taxon>
        <taxon>Trebouxiophyceae</taxon>
        <taxon>Chlorellales</taxon>
        <taxon>Chlorellaceae</taxon>
        <taxon>Chlorella clade</taxon>
        <taxon>Chlorella</taxon>
    </lineage>
</organism>
<dbReference type="GO" id="GO:0033387">
    <property type="term" value="P:putrescine biosynthetic process from arginine, via ornithine"/>
    <property type="evidence" value="ECO:0007669"/>
    <property type="project" value="TreeGrafter"/>
</dbReference>
<evidence type="ECO:0000256" key="10">
    <source>
        <dbReference type="RuleBase" id="RU003737"/>
    </source>
</evidence>
<dbReference type="OrthoDB" id="5034579at2759"/>
<comment type="caution">
    <text evidence="13">The sequence shown here is derived from an EMBL/GenBank/DDBJ whole genome shotgun (WGS) entry which is preliminary data.</text>
</comment>
<comment type="cofactor">
    <cofactor evidence="1 9">
        <name>pyridoxal 5'-phosphate</name>
        <dbReference type="ChEBI" id="CHEBI:597326"/>
    </cofactor>
</comment>
<dbReference type="PRINTS" id="PR01179">
    <property type="entry name" value="ODADCRBXLASE"/>
</dbReference>
<proteinExistence type="inferred from homology"/>
<dbReference type="EC" id="4.1.1.17" evidence="6"/>
<dbReference type="Pfam" id="PF00278">
    <property type="entry name" value="Orn_DAP_Arg_deC"/>
    <property type="match status" value="1"/>
</dbReference>
<dbReference type="Pfam" id="PF02784">
    <property type="entry name" value="Orn_Arg_deC_N"/>
    <property type="match status" value="1"/>
</dbReference>
<gene>
    <name evidence="13" type="ORF">D9Q98_007873</name>
</gene>
<evidence type="ECO:0000256" key="3">
    <source>
        <dbReference type="ARBA" id="ARBA00022898"/>
    </source>
</evidence>
<dbReference type="InterPro" id="IPR029066">
    <property type="entry name" value="PLP-binding_barrel"/>
</dbReference>
<dbReference type="SUPFAM" id="SSF50621">
    <property type="entry name" value="Alanine racemase C-terminal domain-like"/>
    <property type="match status" value="1"/>
</dbReference>
<dbReference type="Gene3D" id="3.20.20.10">
    <property type="entry name" value="Alanine racemase"/>
    <property type="match status" value="1"/>
</dbReference>
<evidence type="ECO:0000256" key="6">
    <source>
        <dbReference type="ARBA" id="ARBA00034138"/>
    </source>
</evidence>
<dbReference type="GO" id="GO:0005737">
    <property type="term" value="C:cytoplasm"/>
    <property type="evidence" value="ECO:0007669"/>
    <property type="project" value="TreeGrafter"/>
</dbReference>
<feature type="modified residue" description="N6-(pyridoxal phosphate)lysine" evidence="9">
    <location>
        <position position="179"/>
    </location>
</feature>
<dbReference type="PANTHER" id="PTHR11482:SF6">
    <property type="entry name" value="ORNITHINE DECARBOXYLASE 1-RELATED"/>
    <property type="match status" value="1"/>
</dbReference>
<evidence type="ECO:0000259" key="12">
    <source>
        <dbReference type="Pfam" id="PF02784"/>
    </source>
</evidence>
<feature type="active site" description="Proton donor" evidence="9">
    <location>
        <position position="503"/>
    </location>
</feature>
<feature type="domain" description="Orn/DAP/Arg decarboxylase 2 C-terminal" evidence="11">
    <location>
        <begin position="447"/>
        <end position="530"/>
    </location>
</feature>
<name>A0A9D4THR8_CHLVU</name>
<keyword evidence="4" id="KW-0456">Lyase</keyword>
<evidence type="ECO:0000256" key="4">
    <source>
        <dbReference type="ARBA" id="ARBA00023239"/>
    </source>
</evidence>
<comment type="pathway">
    <text evidence="5">Amine and polyamine biosynthesis; putrescine biosynthesis via L-ornithine pathway; putrescine from L-ornithine: step 1/1.</text>
</comment>
<evidence type="ECO:0000259" key="11">
    <source>
        <dbReference type="Pfam" id="PF00278"/>
    </source>
</evidence>
<dbReference type="EMBL" id="SIDB01000011">
    <property type="protein sequence ID" value="KAI3425900.1"/>
    <property type="molecule type" value="Genomic_DNA"/>
</dbReference>
<dbReference type="InterPro" id="IPR022644">
    <property type="entry name" value="De-COase2_N"/>
</dbReference>
<dbReference type="InterPro" id="IPR022653">
    <property type="entry name" value="De-COase2_pyr-phos_BS"/>
</dbReference>
<evidence type="ECO:0000313" key="13">
    <source>
        <dbReference type="EMBL" id="KAI3425900.1"/>
    </source>
</evidence>
<dbReference type="FunFam" id="3.20.20.10:FF:000005">
    <property type="entry name" value="Ornithine decarboxylase"/>
    <property type="match status" value="1"/>
</dbReference>
<dbReference type="InterPro" id="IPR000183">
    <property type="entry name" value="Orn/DAP/Arg_de-COase"/>
</dbReference>
<accession>A0A9D4THR8</accession>
<evidence type="ECO:0000256" key="7">
    <source>
        <dbReference type="ARBA" id="ARBA00046672"/>
    </source>
</evidence>
<reference evidence="13" key="2">
    <citation type="submission" date="2020-11" db="EMBL/GenBank/DDBJ databases">
        <authorList>
            <person name="Cecchin M."/>
            <person name="Marcolungo L."/>
            <person name="Rossato M."/>
            <person name="Girolomoni L."/>
            <person name="Cosentino E."/>
            <person name="Cuine S."/>
            <person name="Li-Beisson Y."/>
            <person name="Delledonne M."/>
            <person name="Ballottari M."/>
        </authorList>
    </citation>
    <scope>NUCLEOTIDE SEQUENCE</scope>
    <source>
        <strain evidence="13">211/11P</strain>
        <tissue evidence="13">Whole cell</tissue>
    </source>
</reference>
<comment type="subunit">
    <text evidence="7">Homodimer. Only the dimer is catalytically active, as the active sites are constructed of residues from both monomers.</text>
</comment>
<dbReference type="Gene3D" id="2.40.37.10">
    <property type="entry name" value="Lyase, Ornithine Decarboxylase, Chain A, domain 1"/>
    <property type="match status" value="1"/>
</dbReference>
<dbReference type="PRINTS" id="PR01182">
    <property type="entry name" value="ORNDCRBXLASE"/>
</dbReference>